<dbReference type="GO" id="GO:0009103">
    <property type="term" value="P:lipopolysaccharide biosynthetic process"/>
    <property type="evidence" value="ECO:0007669"/>
    <property type="project" value="TreeGrafter"/>
</dbReference>
<dbReference type="OrthoDB" id="3404679at2"/>
<feature type="domain" description="SGNH" evidence="10">
    <location>
        <begin position="443"/>
        <end position="656"/>
    </location>
</feature>
<feature type="transmembrane region" description="Helical" evidence="8">
    <location>
        <begin position="50"/>
        <end position="73"/>
    </location>
</feature>
<comment type="subcellular location">
    <subcellularLocation>
        <location evidence="1">Cell membrane</location>
        <topology evidence="1">Multi-pass membrane protein</topology>
    </subcellularLocation>
</comment>
<dbReference type="InterPro" id="IPR050879">
    <property type="entry name" value="Acyltransferase_3"/>
</dbReference>
<evidence type="ECO:0000256" key="4">
    <source>
        <dbReference type="ARBA" id="ARBA00022692"/>
    </source>
</evidence>
<comment type="caution">
    <text evidence="11">The sequence shown here is derived from an EMBL/GenBank/DDBJ whole genome shotgun (WGS) entry which is preliminary data.</text>
</comment>
<dbReference type="AlphaFoldDB" id="A0A502CW69"/>
<dbReference type="Pfam" id="PF01757">
    <property type="entry name" value="Acyl_transf_3"/>
    <property type="match status" value="1"/>
</dbReference>
<keyword evidence="12" id="KW-1185">Reference proteome</keyword>
<dbReference type="InterPro" id="IPR007407">
    <property type="entry name" value="DUF459"/>
</dbReference>
<feature type="transmembrane region" description="Helical" evidence="8">
    <location>
        <begin position="94"/>
        <end position="113"/>
    </location>
</feature>
<organism evidence="11 12">
    <name type="scientific">Pedococcus bigeumensis</name>
    <dbReference type="NCBI Taxonomy" id="433644"/>
    <lineage>
        <taxon>Bacteria</taxon>
        <taxon>Bacillati</taxon>
        <taxon>Actinomycetota</taxon>
        <taxon>Actinomycetes</taxon>
        <taxon>Micrococcales</taxon>
        <taxon>Intrasporangiaceae</taxon>
        <taxon>Pedococcus</taxon>
    </lineage>
</organism>
<keyword evidence="7 11" id="KW-0012">Acyltransferase</keyword>
<keyword evidence="6 8" id="KW-0472">Membrane</keyword>
<gene>
    <name evidence="11" type="ORF">EAH86_05255</name>
</gene>
<dbReference type="Gene3D" id="3.40.50.1110">
    <property type="entry name" value="SGNH hydrolase"/>
    <property type="match status" value="2"/>
</dbReference>
<evidence type="ECO:0000313" key="12">
    <source>
        <dbReference type="Proteomes" id="UP000317722"/>
    </source>
</evidence>
<protein>
    <submittedName>
        <fullName evidence="11">Acyltransferase</fullName>
    </submittedName>
</protein>
<keyword evidence="5 8" id="KW-1133">Transmembrane helix</keyword>
<dbReference type="Pfam" id="PF04311">
    <property type="entry name" value="DUF459"/>
    <property type="match status" value="1"/>
</dbReference>
<dbReference type="Proteomes" id="UP000317722">
    <property type="component" value="Unassembled WGS sequence"/>
</dbReference>
<feature type="domain" description="Acyltransferase 3" evidence="9">
    <location>
        <begin position="26"/>
        <end position="353"/>
    </location>
</feature>
<evidence type="ECO:0000259" key="10">
    <source>
        <dbReference type="Pfam" id="PF19040"/>
    </source>
</evidence>
<evidence type="ECO:0000256" key="8">
    <source>
        <dbReference type="SAM" id="Phobius"/>
    </source>
</evidence>
<feature type="transmembrane region" description="Helical" evidence="8">
    <location>
        <begin position="188"/>
        <end position="207"/>
    </location>
</feature>
<evidence type="ECO:0000256" key="5">
    <source>
        <dbReference type="ARBA" id="ARBA00022989"/>
    </source>
</evidence>
<evidence type="ECO:0000259" key="9">
    <source>
        <dbReference type="Pfam" id="PF01757"/>
    </source>
</evidence>
<accession>A0A502CW69</accession>
<reference evidence="11 12" key="1">
    <citation type="journal article" date="2019" name="Environ. Microbiol.">
        <title>Species interactions and distinct microbial communities in high Arctic permafrost affected cryosols are associated with the CH4 and CO2 gas fluxes.</title>
        <authorList>
            <person name="Altshuler I."/>
            <person name="Hamel J."/>
            <person name="Turney S."/>
            <person name="Magnuson E."/>
            <person name="Levesque R."/>
            <person name="Greer C."/>
            <person name="Whyte L.G."/>
        </authorList>
    </citation>
    <scope>NUCLEOTIDE SEQUENCE [LARGE SCALE GENOMIC DNA]</scope>
    <source>
        <strain evidence="11 12">S9.3A</strain>
    </source>
</reference>
<name>A0A502CW69_9MICO</name>
<keyword evidence="4 8" id="KW-0812">Transmembrane</keyword>
<evidence type="ECO:0000256" key="2">
    <source>
        <dbReference type="ARBA" id="ARBA00022475"/>
    </source>
</evidence>
<evidence type="ECO:0000256" key="1">
    <source>
        <dbReference type="ARBA" id="ARBA00004651"/>
    </source>
</evidence>
<evidence type="ECO:0000256" key="3">
    <source>
        <dbReference type="ARBA" id="ARBA00022679"/>
    </source>
</evidence>
<feature type="transmembrane region" description="Helical" evidence="8">
    <location>
        <begin position="165"/>
        <end position="183"/>
    </location>
</feature>
<keyword evidence="3 11" id="KW-0808">Transferase</keyword>
<dbReference type="PANTHER" id="PTHR23028:SF53">
    <property type="entry name" value="ACYL_TRANSF_3 DOMAIN-CONTAINING PROTEIN"/>
    <property type="match status" value="1"/>
</dbReference>
<sequence>MVEGPRVDRTDPVGTTHPHRQLAYLPALDGLRAFAVTAVVLYHLNLPLLPGGYLGVDVFFVISGFLITALLLAELDRWGSVDLAAFWIRRVRRLLPALLLVMVAVVAYAQFLAQPAQRAQLRGDGFATLLYYSNWRFIYAGESYFAQYGDPSPLRHTWSLAIEEQWYLVLPLVLTGLAALGFLSRRALAAGFALGAVASALWAAHLYNPDVDPSRVYYGTDTRVQGLLTGACLAALLGSRAWAGRARTSKGQVRYLALGPWTLPLGRQALAHGVGIAGLGAVAAAMLFLPDSSSFLYRGGFLVVALASGAVIYASRLPGPLATLLSLPPLRWLGRISYGVYLWHWPVIVVLSSERTGLGGLGLALVRIAVTLGLSELSYRLVELPVRRGALRRFPRRAGLRPWLVAGVPAVLVTSLVLATPPDPSSSRTVDGLTVSQHVAPAGDRRVLLVGDSTAFTLAMPWSAALTPGVTVTSSTRLGCGFARGGRLIGDQRYAQEEKCAQWPTDWADAVRDSDPELVLLMAGAWETVDHVVEGRVLKVGSQEYGDYLRTELDAASSVLTQRGARLGLVNVPCYQEPDGGMYGPDLVRQRNDRTRIAWINTQYQRYAEAHPETVSVVHLETMLCDEQGRPLATIGGVAAKDVRYDGVHYTEKGAKDVWRWLDSRLLQTLGSNAPLTAYFVGDSVPYGLREDSGGRHGSFTLAGATRLGCGLVTSPRVVAGRVEAMPDACSEWSASWPDQARQSSYDVGVLWPGIGELFDHRVKGRTLRFGSESYRRYLQDEYGRAIDALSSDGRPVVVVTMPCHGVPDGDGREAPAINDAERIAWINDVAREVAAAHGASVVDLGGHLCAGGYSNTSGNVTLRKDGLHFTEAGTTLVLSWLLPQISRSAGLTKG</sequence>
<dbReference type="PANTHER" id="PTHR23028">
    <property type="entry name" value="ACETYLTRANSFERASE"/>
    <property type="match status" value="1"/>
</dbReference>
<dbReference type="InterPro" id="IPR002656">
    <property type="entry name" value="Acyl_transf_3_dom"/>
</dbReference>
<proteinExistence type="predicted"/>
<dbReference type="EMBL" id="RCZM01000002">
    <property type="protein sequence ID" value="TPG17845.1"/>
    <property type="molecule type" value="Genomic_DNA"/>
</dbReference>
<feature type="transmembrane region" description="Helical" evidence="8">
    <location>
        <begin position="269"/>
        <end position="289"/>
    </location>
</feature>
<evidence type="ECO:0000313" key="11">
    <source>
        <dbReference type="EMBL" id="TPG17845.1"/>
    </source>
</evidence>
<keyword evidence="2" id="KW-1003">Cell membrane</keyword>
<dbReference type="GO" id="GO:0016747">
    <property type="term" value="F:acyltransferase activity, transferring groups other than amino-acyl groups"/>
    <property type="evidence" value="ECO:0007669"/>
    <property type="project" value="InterPro"/>
</dbReference>
<evidence type="ECO:0000256" key="6">
    <source>
        <dbReference type="ARBA" id="ARBA00023136"/>
    </source>
</evidence>
<dbReference type="InterPro" id="IPR043968">
    <property type="entry name" value="SGNH"/>
</dbReference>
<dbReference type="InterPro" id="IPR036514">
    <property type="entry name" value="SGNH_hydro_sf"/>
</dbReference>
<dbReference type="SUPFAM" id="SSF52266">
    <property type="entry name" value="SGNH hydrolase"/>
    <property type="match status" value="2"/>
</dbReference>
<feature type="transmembrane region" description="Helical" evidence="8">
    <location>
        <begin position="295"/>
        <end position="315"/>
    </location>
</feature>
<dbReference type="GO" id="GO:0005886">
    <property type="term" value="C:plasma membrane"/>
    <property type="evidence" value="ECO:0007669"/>
    <property type="project" value="UniProtKB-SubCell"/>
</dbReference>
<dbReference type="Pfam" id="PF19040">
    <property type="entry name" value="SGNH"/>
    <property type="match status" value="1"/>
</dbReference>
<evidence type="ECO:0000256" key="7">
    <source>
        <dbReference type="ARBA" id="ARBA00023315"/>
    </source>
</evidence>